<reference evidence="2 3" key="1">
    <citation type="journal article" date="2014" name="PLoS ONE">
        <title>Global Analysis of Gene Expression Profiles in Physic Nut (Jatropha curcas L.) Seedlings Exposed to Salt Stress.</title>
        <authorList>
            <person name="Zhang L."/>
            <person name="Zhang C."/>
            <person name="Wu P."/>
            <person name="Chen Y."/>
            <person name="Li M."/>
            <person name="Jiang H."/>
            <person name="Wu G."/>
        </authorList>
    </citation>
    <scope>NUCLEOTIDE SEQUENCE [LARGE SCALE GENOMIC DNA]</scope>
    <source>
        <strain evidence="3">cv. GZQX0401</strain>
        <tissue evidence="2">Young leaves</tissue>
    </source>
</reference>
<feature type="region of interest" description="Disordered" evidence="1">
    <location>
        <begin position="1"/>
        <end position="38"/>
    </location>
</feature>
<evidence type="ECO:0000256" key="1">
    <source>
        <dbReference type="SAM" id="MobiDB-lite"/>
    </source>
</evidence>
<keyword evidence="3" id="KW-1185">Reference proteome</keyword>
<evidence type="ECO:0000313" key="2">
    <source>
        <dbReference type="EMBL" id="KDP40433.1"/>
    </source>
</evidence>
<dbReference type="AlphaFoldDB" id="A0A067KZM2"/>
<protein>
    <submittedName>
        <fullName evidence="2">Uncharacterized protein</fullName>
    </submittedName>
</protein>
<gene>
    <name evidence="2" type="ORF">JCGZ_03848</name>
</gene>
<name>A0A067KZM2_JATCU</name>
<evidence type="ECO:0000313" key="3">
    <source>
        <dbReference type="Proteomes" id="UP000027138"/>
    </source>
</evidence>
<accession>A0A067KZM2</accession>
<sequence>MAAIIFQEKKELQTSTNGDTTVEERSRESPAGVELSSVSRVGGRSCLVRGKDIVERKGKEEEEKR</sequence>
<organism evidence="2 3">
    <name type="scientific">Jatropha curcas</name>
    <name type="common">Barbados nut</name>
    <dbReference type="NCBI Taxonomy" id="180498"/>
    <lineage>
        <taxon>Eukaryota</taxon>
        <taxon>Viridiplantae</taxon>
        <taxon>Streptophyta</taxon>
        <taxon>Embryophyta</taxon>
        <taxon>Tracheophyta</taxon>
        <taxon>Spermatophyta</taxon>
        <taxon>Magnoliopsida</taxon>
        <taxon>eudicotyledons</taxon>
        <taxon>Gunneridae</taxon>
        <taxon>Pentapetalae</taxon>
        <taxon>rosids</taxon>
        <taxon>fabids</taxon>
        <taxon>Malpighiales</taxon>
        <taxon>Euphorbiaceae</taxon>
        <taxon>Crotonoideae</taxon>
        <taxon>Jatropheae</taxon>
        <taxon>Jatropha</taxon>
    </lineage>
</organism>
<proteinExistence type="predicted"/>
<dbReference type="Proteomes" id="UP000027138">
    <property type="component" value="Unassembled WGS sequence"/>
</dbReference>
<dbReference type="EMBL" id="KK914329">
    <property type="protein sequence ID" value="KDP40433.1"/>
    <property type="molecule type" value="Genomic_DNA"/>
</dbReference>